<feature type="domain" description="HTH marR-type" evidence="4">
    <location>
        <begin position="1"/>
        <end position="47"/>
    </location>
</feature>
<evidence type="ECO:0000313" key="6">
    <source>
        <dbReference type="Proteomes" id="UP000577386"/>
    </source>
</evidence>
<dbReference type="GO" id="GO:0003677">
    <property type="term" value="F:DNA binding"/>
    <property type="evidence" value="ECO:0007669"/>
    <property type="project" value="UniProtKB-KW"/>
</dbReference>
<sequence length="47" mass="5110">MIGSPALTSRVDRLAARGLVTREAVPGDRRCLHIVLTEGGRKPVDLR</sequence>
<dbReference type="InterPro" id="IPR036388">
    <property type="entry name" value="WH-like_DNA-bd_sf"/>
</dbReference>
<protein>
    <submittedName>
        <fullName evidence="5">DNA-binding MarR family transcriptional regulator</fullName>
    </submittedName>
</protein>
<name>A0A7W3NWU7_STRMR</name>
<gene>
    <name evidence="5" type="ORF">HDA42_007295</name>
</gene>
<evidence type="ECO:0000259" key="4">
    <source>
        <dbReference type="PROSITE" id="PS50995"/>
    </source>
</evidence>
<dbReference type="SUPFAM" id="SSF46785">
    <property type="entry name" value="Winged helix' DNA-binding domain"/>
    <property type="match status" value="1"/>
</dbReference>
<keyword evidence="2 5" id="KW-0238">DNA-binding</keyword>
<dbReference type="GeneID" id="93978563"/>
<keyword evidence="3" id="KW-0804">Transcription</keyword>
<organism evidence="5 6">
    <name type="scientific">Streptomyces murinus</name>
    <dbReference type="NCBI Taxonomy" id="33900"/>
    <lineage>
        <taxon>Bacteria</taxon>
        <taxon>Bacillati</taxon>
        <taxon>Actinomycetota</taxon>
        <taxon>Actinomycetes</taxon>
        <taxon>Kitasatosporales</taxon>
        <taxon>Streptomycetaceae</taxon>
        <taxon>Streptomyces</taxon>
    </lineage>
</organism>
<dbReference type="GO" id="GO:0003700">
    <property type="term" value="F:DNA-binding transcription factor activity"/>
    <property type="evidence" value="ECO:0007669"/>
    <property type="project" value="InterPro"/>
</dbReference>
<dbReference type="RefSeq" id="WP_260584422.1">
    <property type="nucleotide sequence ID" value="NZ_BAAAHW010000020.1"/>
</dbReference>
<keyword evidence="6" id="KW-1185">Reference proteome</keyword>
<reference evidence="5 6" key="1">
    <citation type="submission" date="2020-08" db="EMBL/GenBank/DDBJ databases">
        <title>Sequencing the genomes of 1000 actinobacteria strains.</title>
        <authorList>
            <person name="Klenk H.-P."/>
        </authorList>
    </citation>
    <scope>NUCLEOTIDE SEQUENCE [LARGE SCALE GENOMIC DNA]</scope>
    <source>
        <strain evidence="5 6">DSM 41827</strain>
    </source>
</reference>
<dbReference type="PROSITE" id="PS01117">
    <property type="entry name" value="HTH_MARR_1"/>
    <property type="match status" value="1"/>
</dbReference>
<dbReference type="Pfam" id="PF12802">
    <property type="entry name" value="MarR_2"/>
    <property type="match status" value="1"/>
</dbReference>
<evidence type="ECO:0000256" key="2">
    <source>
        <dbReference type="ARBA" id="ARBA00023125"/>
    </source>
</evidence>
<keyword evidence="1" id="KW-0805">Transcription regulation</keyword>
<proteinExistence type="predicted"/>
<dbReference type="InterPro" id="IPR036390">
    <property type="entry name" value="WH_DNA-bd_sf"/>
</dbReference>
<dbReference type="EMBL" id="JACJIJ010000002">
    <property type="protein sequence ID" value="MBA9058117.1"/>
    <property type="molecule type" value="Genomic_DNA"/>
</dbReference>
<accession>A0A7W3NWU7</accession>
<evidence type="ECO:0000256" key="3">
    <source>
        <dbReference type="ARBA" id="ARBA00023163"/>
    </source>
</evidence>
<dbReference type="Gene3D" id="1.10.10.10">
    <property type="entry name" value="Winged helix-like DNA-binding domain superfamily/Winged helix DNA-binding domain"/>
    <property type="match status" value="1"/>
</dbReference>
<comment type="caution">
    <text evidence="5">The sequence shown here is derived from an EMBL/GenBank/DDBJ whole genome shotgun (WGS) entry which is preliminary data.</text>
</comment>
<evidence type="ECO:0000313" key="5">
    <source>
        <dbReference type="EMBL" id="MBA9058117.1"/>
    </source>
</evidence>
<evidence type="ECO:0000256" key="1">
    <source>
        <dbReference type="ARBA" id="ARBA00023015"/>
    </source>
</evidence>
<dbReference type="PROSITE" id="PS50995">
    <property type="entry name" value="HTH_MARR_2"/>
    <property type="match status" value="1"/>
</dbReference>
<dbReference type="Proteomes" id="UP000577386">
    <property type="component" value="Unassembled WGS sequence"/>
</dbReference>
<dbReference type="InterPro" id="IPR000835">
    <property type="entry name" value="HTH_MarR-typ"/>
</dbReference>
<dbReference type="AlphaFoldDB" id="A0A7W3NWU7"/>
<dbReference type="InterPro" id="IPR023187">
    <property type="entry name" value="Tscrpt_reg_MarR-type_CS"/>
</dbReference>